<gene>
    <name evidence="11" type="ORF">N5580_19665</name>
</gene>
<keyword evidence="12" id="KW-1185">Reference proteome</keyword>
<sequence length="304" mass="34225">MASDTPIELKHLHTLLALKRTGSLTRAAMALHVTQSALSQQIKFLEDHYGITLFLRKTSPVIFTPAGKRLLQLAEHVVPALQAADRDLYQFADGQRGVLRVTLECHTCYEWLMPVMDAFRKKWHDVEVEIVSGFQSDPVGLLLQDRADVAIVDEVEETENLVHHHLFEYEMLGVLPVNHPLAARPWLEAEDFADKTLITYAVPEERIDVIRKLLKPAGMAVRRKTTELTMAIVQQVASERGIATLPVWAVANYAQKGYVTTLPITEHGLFSDIWLAALPEKSGIDYVNDFVAIVREHHAGMRSH</sequence>
<dbReference type="KEGG" id="kpie:N5580_19665"/>
<evidence type="ECO:0000256" key="6">
    <source>
        <dbReference type="ARBA" id="ARBA00023015"/>
    </source>
</evidence>
<dbReference type="GO" id="GO:0005737">
    <property type="term" value="C:cytoplasm"/>
    <property type="evidence" value="ECO:0007669"/>
    <property type="project" value="UniProtKB-SubCell"/>
</dbReference>
<dbReference type="SUPFAM" id="SSF46785">
    <property type="entry name" value="Winged helix' DNA-binding domain"/>
    <property type="match status" value="1"/>
</dbReference>
<dbReference type="PANTHER" id="PTHR30346:SF17">
    <property type="entry name" value="LYSR FAMILY TRANSCRIPTIONAL REGULATOR"/>
    <property type="match status" value="1"/>
</dbReference>
<evidence type="ECO:0000256" key="9">
    <source>
        <dbReference type="ARBA" id="ARBA00023167"/>
    </source>
</evidence>
<evidence type="ECO:0000256" key="4">
    <source>
        <dbReference type="ARBA" id="ARBA00022490"/>
    </source>
</evidence>
<dbReference type="EMBL" id="CP104759">
    <property type="protein sequence ID" value="WBG92853.1"/>
    <property type="molecule type" value="Genomic_DNA"/>
</dbReference>
<accession>A0AAJ5QM55</accession>
<dbReference type="FunFam" id="1.10.10.10:FF:000001">
    <property type="entry name" value="LysR family transcriptional regulator"/>
    <property type="match status" value="1"/>
</dbReference>
<dbReference type="GO" id="GO:0032993">
    <property type="term" value="C:protein-DNA complex"/>
    <property type="evidence" value="ECO:0007669"/>
    <property type="project" value="TreeGrafter"/>
</dbReference>
<keyword evidence="11" id="KW-0614">Plasmid</keyword>
<dbReference type="PRINTS" id="PR00039">
    <property type="entry name" value="HTHLYSR"/>
</dbReference>
<evidence type="ECO:0000256" key="5">
    <source>
        <dbReference type="ARBA" id="ARBA00022605"/>
    </source>
</evidence>
<dbReference type="InterPro" id="IPR005119">
    <property type="entry name" value="LysR_subst-bd"/>
</dbReference>
<dbReference type="RefSeq" id="WP_269950381.1">
    <property type="nucleotide sequence ID" value="NZ_CP104759.1"/>
</dbReference>
<dbReference type="AlphaFoldDB" id="A0AAJ5QM55"/>
<dbReference type="InterPro" id="IPR000847">
    <property type="entry name" value="LysR_HTH_N"/>
</dbReference>
<keyword evidence="8" id="KW-0804">Transcription</keyword>
<keyword evidence="4" id="KW-0963">Cytoplasm</keyword>
<dbReference type="InterPro" id="IPR037406">
    <property type="entry name" value="MetR_PBP2"/>
</dbReference>
<proteinExistence type="inferred from homology"/>
<dbReference type="InterPro" id="IPR036390">
    <property type="entry name" value="WH_DNA-bd_sf"/>
</dbReference>
<dbReference type="GO" id="GO:0009086">
    <property type="term" value="P:methionine biosynthetic process"/>
    <property type="evidence" value="ECO:0007669"/>
    <property type="project" value="UniProtKB-KW"/>
</dbReference>
<keyword evidence="7" id="KW-0238">DNA-binding</keyword>
<comment type="similarity">
    <text evidence="2">Belongs to the LysR transcriptional regulatory family.</text>
</comment>
<evidence type="ECO:0000256" key="8">
    <source>
        <dbReference type="ARBA" id="ARBA00023163"/>
    </source>
</evidence>
<evidence type="ECO:0000256" key="1">
    <source>
        <dbReference type="ARBA" id="ARBA00004496"/>
    </source>
</evidence>
<evidence type="ECO:0000256" key="2">
    <source>
        <dbReference type="ARBA" id="ARBA00009437"/>
    </source>
</evidence>
<evidence type="ECO:0000259" key="10">
    <source>
        <dbReference type="PROSITE" id="PS50931"/>
    </source>
</evidence>
<dbReference type="PANTHER" id="PTHR30346">
    <property type="entry name" value="TRANSCRIPTIONAL DUAL REGULATOR HCAR-RELATED"/>
    <property type="match status" value="1"/>
</dbReference>
<keyword evidence="9" id="KW-0486">Methionine biosynthesis</keyword>
<keyword evidence="5" id="KW-0028">Amino-acid biosynthesis</keyword>
<reference evidence="11 12" key="1">
    <citation type="journal article" date="2022" name="J Glob Antimicrob Resist">
        <title>First complete genome of a multidrug resistant strain of the novel human pathogen Kalamiella piersonii (GABEKP28) identified in human saliva.</title>
        <authorList>
            <person name="McDonagh F."/>
            <person name="Singh N.K."/>
            <person name="Venkateswaran K."/>
            <person name="Lonappan A.M."/>
            <person name="Hallahan B."/>
            <person name="Tuohy A."/>
            <person name="Burke L."/>
            <person name="Kovarova A."/>
            <person name="Miliotis G."/>
        </authorList>
    </citation>
    <scope>NUCLEOTIDE SEQUENCE [LARGE SCALE GENOMIC DNA]</scope>
    <source>
        <strain evidence="11 12">GABEKP28</strain>
    </source>
</reference>
<evidence type="ECO:0000313" key="11">
    <source>
        <dbReference type="EMBL" id="WBG92853.1"/>
    </source>
</evidence>
<evidence type="ECO:0000256" key="3">
    <source>
        <dbReference type="ARBA" id="ARBA00019365"/>
    </source>
</evidence>
<dbReference type="SUPFAM" id="SSF53850">
    <property type="entry name" value="Periplasmic binding protein-like II"/>
    <property type="match status" value="1"/>
</dbReference>
<evidence type="ECO:0000256" key="7">
    <source>
        <dbReference type="ARBA" id="ARBA00023125"/>
    </source>
</evidence>
<dbReference type="CDD" id="cd08441">
    <property type="entry name" value="PBP2_MetR"/>
    <property type="match status" value="1"/>
</dbReference>
<organism evidence="11 12">
    <name type="scientific">Pantoea piersonii</name>
    <dbReference type="NCBI Taxonomy" id="2364647"/>
    <lineage>
        <taxon>Bacteria</taxon>
        <taxon>Pseudomonadati</taxon>
        <taxon>Pseudomonadota</taxon>
        <taxon>Gammaproteobacteria</taxon>
        <taxon>Enterobacterales</taxon>
        <taxon>Erwiniaceae</taxon>
        <taxon>Pantoea</taxon>
    </lineage>
</organism>
<keyword evidence="6" id="KW-0805">Transcription regulation</keyword>
<comment type="subcellular location">
    <subcellularLocation>
        <location evidence="1">Cytoplasm</location>
    </subcellularLocation>
</comment>
<dbReference type="Proteomes" id="UP001211544">
    <property type="component" value="Plasmid pGABEKP28_1"/>
</dbReference>
<dbReference type="Pfam" id="PF03466">
    <property type="entry name" value="LysR_substrate"/>
    <property type="match status" value="1"/>
</dbReference>
<evidence type="ECO:0000313" key="12">
    <source>
        <dbReference type="Proteomes" id="UP001211544"/>
    </source>
</evidence>
<dbReference type="PROSITE" id="PS50931">
    <property type="entry name" value="HTH_LYSR"/>
    <property type="match status" value="1"/>
</dbReference>
<protein>
    <recommendedName>
        <fullName evidence="3">HTH-type transcriptional regulator MetR</fullName>
    </recommendedName>
</protein>
<dbReference type="GO" id="GO:0003677">
    <property type="term" value="F:DNA binding"/>
    <property type="evidence" value="ECO:0007669"/>
    <property type="project" value="UniProtKB-KW"/>
</dbReference>
<feature type="domain" description="HTH lysR-type" evidence="10">
    <location>
        <begin position="7"/>
        <end position="64"/>
    </location>
</feature>
<dbReference type="InterPro" id="IPR036388">
    <property type="entry name" value="WH-like_DNA-bd_sf"/>
</dbReference>
<geneLocation type="plasmid" evidence="11 12">
    <name>pGABEKP28_1</name>
</geneLocation>
<name>A0AAJ5QM55_9GAMM</name>
<dbReference type="GO" id="GO:0003700">
    <property type="term" value="F:DNA-binding transcription factor activity"/>
    <property type="evidence" value="ECO:0007669"/>
    <property type="project" value="InterPro"/>
</dbReference>
<dbReference type="Gene3D" id="1.10.10.10">
    <property type="entry name" value="Winged helix-like DNA-binding domain superfamily/Winged helix DNA-binding domain"/>
    <property type="match status" value="1"/>
</dbReference>
<dbReference type="Gene3D" id="3.40.190.10">
    <property type="entry name" value="Periplasmic binding protein-like II"/>
    <property type="match status" value="2"/>
</dbReference>
<dbReference type="Pfam" id="PF00126">
    <property type="entry name" value="HTH_1"/>
    <property type="match status" value="1"/>
</dbReference>